<accession>A0ABV9H1C0</accession>
<dbReference type="PANTHER" id="PTHR21225:SF12">
    <property type="entry name" value="PHOSPHO-2-DEHYDRO-3-DEOXYHEPTONATE ALDOLASE, TYROSINE-INHIBITED"/>
    <property type="match status" value="1"/>
</dbReference>
<dbReference type="Pfam" id="PF00793">
    <property type="entry name" value="DAHP_synth_1"/>
    <property type="match status" value="1"/>
</dbReference>
<dbReference type="PIRSF" id="PIRSF001361">
    <property type="entry name" value="DAHP_synthase"/>
    <property type="match status" value="1"/>
</dbReference>
<dbReference type="InterPro" id="IPR006219">
    <property type="entry name" value="DAHP_synth_1"/>
</dbReference>
<dbReference type="NCBIfam" id="TIGR00034">
    <property type="entry name" value="aroFGH"/>
    <property type="match status" value="1"/>
</dbReference>
<dbReference type="InterPro" id="IPR006218">
    <property type="entry name" value="DAHP1/KDSA"/>
</dbReference>
<evidence type="ECO:0000256" key="3">
    <source>
        <dbReference type="ARBA" id="ARBA00007985"/>
    </source>
</evidence>
<dbReference type="EMBL" id="JBHSEW010000009">
    <property type="protein sequence ID" value="MFC4622810.1"/>
    <property type="molecule type" value="Genomic_DNA"/>
</dbReference>
<reference evidence="12" key="1">
    <citation type="journal article" date="2019" name="Int. J. Syst. Evol. Microbiol.">
        <title>The Global Catalogue of Microorganisms (GCM) 10K type strain sequencing project: providing services to taxonomists for standard genome sequencing and annotation.</title>
        <authorList>
            <consortium name="The Broad Institute Genomics Platform"/>
            <consortium name="The Broad Institute Genome Sequencing Center for Infectious Disease"/>
            <person name="Wu L."/>
            <person name="Ma J."/>
        </authorList>
    </citation>
    <scope>NUCLEOTIDE SEQUENCE [LARGE SCALE GENOMIC DNA]</scope>
    <source>
        <strain evidence="12">JCM 11650</strain>
    </source>
</reference>
<comment type="pathway">
    <text evidence="2 8">Metabolic intermediate biosynthesis; chorismate biosynthesis; chorismate from D-erythrose 4-phosphate and phosphoenolpyruvate: step 1/7.</text>
</comment>
<dbReference type="EC" id="2.5.1.54" evidence="8"/>
<keyword evidence="6 8" id="KW-0057">Aromatic amino acid biosynthesis</keyword>
<comment type="catalytic activity">
    <reaction evidence="7 8">
        <text>D-erythrose 4-phosphate + phosphoenolpyruvate + H2O = 7-phospho-2-dehydro-3-deoxy-D-arabino-heptonate + phosphate</text>
        <dbReference type="Rhea" id="RHEA:14717"/>
        <dbReference type="ChEBI" id="CHEBI:15377"/>
        <dbReference type="ChEBI" id="CHEBI:16897"/>
        <dbReference type="ChEBI" id="CHEBI:43474"/>
        <dbReference type="ChEBI" id="CHEBI:58394"/>
        <dbReference type="ChEBI" id="CHEBI:58702"/>
        <dbReference type="EC" id="2.5.1.54"/>
    </reaction>
</comment>
<evidence type="ECO:0000256" key="2">
    <source>
        <dbReference type="ARBA" id="ARBA00004688"/>
    </source>
</evidence>
<dbReference type="PANTHER" id="PTHR21225">
    <property type="entry name" value="PHOSPHO-2-DEHYDRO-3-DEOXYHEPTONATE ALDOLASE DAHP SYNTHETASE"/>
    <property type="match status" value="1"/>
</dbReference>
<evidence type="ECO:0000256" key="9">
    <source>
        <dbReference type="SAM" id="MobiDB-lite"/>
    </source>
</evidence>
<organism evidence="11 12">
    <name type="scientific">Comamonas nitrativorans</name>
    <dbReference type="NCBI Taxonomy" id="108437"/>
    <lineage>
        <taxon>Bacteria</taxon>
        <taxon>Pseudomonadati</taxon>
        <taxon>Pseudomonadota</taxon>
        <taxon>Betaproteobacteria</taxon>
        <taxon>Burkholderiales</taxon>
        <taxon>Comamonadaceae</taxon>
        <taxon>Comamonas</taxon>
    </lineage>
</organism>
<sequence>MTAQYSPPGDTWYRSPAPKTGQTDDERIKDITVLPPPEHLIRFFPIQGTPAEALVSNTRRSIQRIMRNEDDRLLVIVGPCSIHDPQAALDYARRLADVREQYKDTLEVVMRVYFEKPRTTVGWKGLINDPYLDGSYRIDEGLRIARQLLIDINRLGVPAASEFLDVISPQYIGDLISWGAIGARTTESQVHRELASGISAPIGFKNGTDGNIRIATDAIQSASRGHHFLSVHKNGQVAIVNTAGNQDCHVILRGGKTPNYDAAHVAAACADLEKAGLPATLMVDCSHANSSKQHERQKDVAADIAGQIEGGSRQVFGVMLESHLVAGAQKFSAGQDDVCKLAYGQSITDACIGWGDTVTVLEQLSHAVQTRRERARAPEAALVE</sequence>
<comment type="caution">
    <text evidence="11">The sequence shown here is derived from an EMBL/GenBank/DDBJ whole genome shotgun (WGS) entry which is preliminary data.</text>
</comment>
<name>A0ABV9H1C0_9BURK</name>
<keyword evidence="5 8" id="KW-0808">Transferase</keyword>
<evidence type="ECO:0000256" key="5">
    <source>
        <dbReference type="ARBA" id="ARBA00022679"/>
    </source>
</evidence>
<evidence type="ECO:0000256" key="6">
    <source>
        <dbReference type="ARBA" id="ARBA00023141"/>
    </source>
</evidence>
<dbReference type="NCBIfam" id="NF009396">
    <property type="entry name" value="PRK12756.1"/>
    <property type="match status" value="1"/>
</dbReference>
<dbReference type="Gene3D" id="3.20.20.70">
    <property type="entry name" value="Aldolase class I"/>
    <property type="match status" value="1"/>
</dbReference>
<comment type="function">
    <text evidence="1 8">Stereospecific condensation of phosphoenolpyruvate (PEP) and D-erythrose-4-phosphate (E4P) giving rise to 3-deoxy-D-arabino-heptulosonate-7-phosphate (DAHP).</text>
</comment>
<evidence type="ECO:0000256" key="8">
    <source>
        <dbReference type="PIRNR" id="PIRNR001361"/>
    </source>
</evidence>
<feature type="region of interest" description="Disordered" evidence="9">
    <location>
        <begin position="1"/>
        <end position="27"/>
    </location>
</feature>
<evidence type="ECO:0000256" key="7">
    <source>
        <dbReference type="ARBA" id="ARBA00047508"/>
    </source>
</evidence>
<comment type="similarity">
    <text evidence="3 8">Belongs to the class-I DAHP synthase family.</text>
</comment>
<evidence type="ECO:0000259" key="10">
    <source>
        <dbReference type="Pfam" id="PF00793"/>
    </source>
</evidence>
<dbReference type="Proteomes" id="UP001595967">
    <property type="component" value="Unassembled WGS sequence"/>
</dbReference>
<keyword evidence="12" id="KW-1185">Reference proteome</keyword>
<feature type="domain" description="DAHP synthetase I/KDSA" evidence="10">
    <location>
        <begin position="64"/>
        <end position="361"/>
    </location>
</feature>
<evidence type="ECO:0000313" key="12">
    <source>
        <dbReference type="Proteomes" id="UP001595967"/>
    </source>
</evidence>
<evidence type="ECO:0000256" key="1">
    <source>
        <dbReference type="ARBA" id="ARBA00003726"/>
    </source>
</evidence>
<protein>
    <recommendedName>
        <fullName evidence="8">Phospho-2-dehydro-3-deoxyheptonate aldolase</fullName>
        <ecNumber evidence="8">2.5.1.54</ecNumber>
    </recommendedName>
</protein>
<dbReference type="SUPFAM" id="SSF51569">
    <property type="entry name" value="Aldolase"/>
    <property type="match status" value="1"/>
</dbReference>
<dbReference type="GO" id="GO:0003849">
    <property type="term" value="F:3-deoxy-7-phosphoheptulonate synthase activity"/>
    <property type="evidence" value="ECO:0007669"/>
    <property type="project" value="UniProtKB-EC"/>
</dbReference>
<gene>
    <name evidence="11" type="ORF">ACFO3A_11360</name>
</gene>
<dbReference type="NCBIfam" id="NF009395">
    <property type="entry name" value="PRK12755.1"/>
    <property type="match status" value="1"/>
</dbReference>
<evidence type="ECO:0000313" key="11">
    <source>
        <dbReference type="EMBL" id="MFC4622810.1"/>
    </source>
</evidence>
<keyword evidence="4 8" id="KW-0028">Amino-acid biosynthesis</keyword>
<proteinExistence type="inferred from homology"/>
<evidence type="ECO:0000256" key="4">
    <source>
        <dbReference type="ARBA" id="ARBA00022605"/>
    </source>
</evidence>
<dbReference type="InterPro" id="IPR013785">
    <property type="entry name" value="Aldolase_TIM"/>
</dbReference>
<dbReference type="RefSeq" id="WP_377726417.1">
    <property type="nucleotide sequence ID" value="NZ_JBHSEW010000009.1"/>
</dbReference>